<sequence length="477" mass="49134">MSKFALTKGPSGLVLGGAAAVGAIVLALYVSGSLFPSSEPETSEPVVEAQPAPVTTETVQAEPVAPPETDDAVAAVSPEVAEAPREQTVEATPDTAQDAVSDERIDTADVATPEPPDAPATVAPTFDIVRVAPDGQTLVAGSAPGSRDVQILIDGAEAGRTVVDGSGKFVAFLDLPRSTAPRVVTLLAEGSGGPVEGMDQVILAPSVEVAEAPEPAPVQSDGAIDQVAVATQAEVASGAPQPDQVSTTTEEVGAVEPVVTAEAPAMVVTEETVAAETEQTAEAAVETALAEAPSEPATAPTVILSTEDGVEVLQAAGPTPDVLDRIALDAITYEDAGAVALSGRGAADEFVRVYLDNQPVLTTEIAEDGRWRADLPDVDSGTYTLRVDAVDAEGTVTSRIESPFRREDPVVLALASAAQETQAILRVVTVQPGNTLWAIARDRYGEGPAYVKVFEANRDRIRNPDLIYPGQVFSIPD</sequence>
<proteinExistence type="predicted"/>
<dbReference type="SMART" id="SM00257">
    <property type="entry name" value="LysM"/>
    <property type="match status" value="1"/>
</dbReference>
<dbReference type="STRING" id="996342.SAMN05443551_1966"/>
<dbReference type="AlphaFoldDB" id="A0A1M5S140"/>
<dbReference type="Pfam" id="PF01476">
    <property type="entry name" value="LysM"/>
    <property type="match status" value="1"/>
</dbReference>
<dbReference type="InterPro" id="IPR036779">
    <property type="entry name" value="LysM_dom_sf"/>
</dbReference>
<dbReference type="RefSeq" id="WP_072777285.1">
    <property type="nucleotide sequence ID" value="NZ_FQXC01000002.1"/>
</dbReference>
<feature type="region of interest" description="Disordered" evidence="1">
    <location>
        <begin position="36"/>
        <end position="72"/>
    </location>
</feature>
<accession>A0A1M5S140</accession>
<dbReference type="CDD" id="cd00118">
    <property type="entry name" value="LysM"/>
    <property type="match status" value="1"/>
</dbReference>
<dbReference type="PANTHER" id="PTHR34700">
    <property type="entry name" value="POTASSIUM BINDING PROTEIN KBP"/>
    <property type="match status" value="1"/>
</dbReference>
<gene>
    <name evidence="4" type="ORF">SAMN05443551_1966</name>
</gene>
<dbReference type="PANTHER" id="PTHR34700:SF4">
    <property type="entry name" value="PHAGE-LIKE ELEMENT PBSX PROTEIN XKDP"/>
    <property type="match status" value="1"/>
</dbReference>
<feature type="transmembrane region" description="Helical" evidence="2">
    <location>
        <begin position="12"/>
        <end position="35"/>
    </location>
</feature>
<reference evidence="4 5" key="1">
    <citation type="submission" date="2016-11" db="EMBL/GenBank/DDBJ databases">
        <authorList>
            <person name="Jaros S."/>
            <person name="Januszkiewicz K."/>
            <person name="Wedrychowicz H."/>
        </authorList>
    </citation>
    <scope>NUCLEOTIDE SEQUENCE [LARGE SCALE GENOMIC DNA]</scope>
    <source>
        <strain evidence="4 5">DSM 29431</strain>
    </source>
</reference>
<evidence type="ECO:0000259" key="3">
    <source>
        <dbReference type="PROSITE" id="PS51782"/>
    </source>
</evidence>
<dbReference type="InterPro" id="IPR052196">
    <property type="entry name" value="Bact_Kbp"/>
</dbReference>
<evidence type="ECO:0000313" key="4">
    <source>
        <dbReference type="EMBL" id="SHH32159.1"/>
    </source>
</evidence>
<dbReference type="InterPro" id="IPR013783">
    <property type="entry name" value="Ig-like_fold"/>
</dbReference>
<dbReference type="EMBL" id="FQXC01000002">
    <property type="protein sequence ID" value="SHH32159.1"/>
    <property type="molecule type" value="Genomic_DNA"/>
</dbReference>
<organism evidence="4 5">
    <name type="scientific">Marivita hallyeonensis</name>
    <dbReference type="NCBI Taxonomy" id="996342"/>
    <lineage>
        <taxon>Bacteria</taxon>
        <taxon>Pseudomonadati</taxon>
        <taxon>Pseudomonadota</taxon>
        <taxon>Alphaproteobacteria</taxon>
        <taxon>Rhodobacterales</taxon>
        <taxon>Roseobacteraceae</taxon>
        <taxon>Marivita</taxon>
    </lineage>
</organism>
<dbReference type="OrthoDB" id="370541at2"/>
<feature type="domain" description="LysM" evidence="3">
    <location>
        <begin position="426"/>
        <end position="475"/>
    </location>
</feature>
<keyword evidence="5" id="KW-1185">Reference proteome</keyword>
<feature type="region of interest" description="Disordered" evidence="1">
    <location>
        <begin position="80"/>
        <end position="99"/>
    </location>
</feature>
<feature type="compositionally biased region" description="Low complexity" evidence="1">
    <location>
        <begin position="36"/>
        <end position="45"/>
    </location>
</feature>
<dbReference type="InterPro" id="IPR018392">
    <property type="entry name" value="LysM"/>
</dbReference>
<evidence type="ECO:0000256" key="2">
    <source>
        <dbReference type="SAM" id="Phobius"/>
    </source>
</evidence>
<name>A0A1M5S140_9RHOB</name>
<dbReference type="PROSITE" id="PS51782">
    <property type="entry name" value="LYSM"/>
    <property type="match status" value="1"/>
</dbReference>
<keyword evidence="2" id="KW-0812">Transmembrane</keyword>
<protein>
    <submittedName>
        <fullName evidence="4">Nucleoid-associated protein YgaU, contains BON and LysM domains</fullName>
    </submittedName>
</protein>
<keyword evidence="2" id="KW-1133">Transmembrane helix</keyword>
<keyword evidence="2" id="KW-0472">Membrane</keyword>
<dbReference type="Proteomes" id="UP000184221">
    <property type="component" value="Unassembled WGS sequence"/>
</dbReference>
<dbReference type="Gene3D" id="3.10.350.10">
    <property type="entry name" value="LysM domain"/>
    <property type="match status" value="1"/>
</dbReference>
<evidence type="ECO:0000313" key="5">
    <source>
        <dbReference type="Proteomes" id="UP000184221"/>
    </source>
</evidence>
<evidence type="ECO:0000256" key="1">
    <source>
        <dbReference type="SAM" id="MobiDB-lite"/>
    </source>
</evidence>
<dbReference type="Gene3D" id="2.60.40.10">
    <property type="entry name" value="Immunoglobulins"/>
    <property type="match status" value="1"/>
</dbReference>